<organism evidence="1 2">
    <name type="scientific">Roseiconus nitratireducens</name>
    <dbReference type="NCBI Taxonomy" id="2605748"/>
    <lineage>
        <taxon>Bacteria</taxon>
        <taxon>Pseudomonadati</taxon>
        <taxon>Planctomycetota</taxon>
        <taxon>Planctomycetia</taxon>
        <taxon>Pirellulales</taxon>
        <taxon>Pirellulaceae</taxon>
        <taxon>Roseiconus</taxon>
    </lineage>
</organism>
<sequence length="335" mass="36860">MKRLIVTVDTEEEGLWGGNYRVTGNTTDNLRGLPRFQAVCERLGVPPTYLIDAPVTADQEAMRDLRRWQEAGTCEVGAHCHPWCNPPLPDCPPTSAETYLCNLPVEVQHQKLSWLTDRIASEMGRTPTSYRAGRYGFNDSSAAVLAELGYQVDSSVLPMYEYLAEGGPDFRYCRRDPYRIHTGSTASGIIEIPVTAGFSRPDYDRRRKLWIGLRAGPLRRLRVAGVADRLGFARRVKLTPEGTRIANVRALIDACVTDGLNCLVLMLHSSSLRAGLSPYTATEEDLELFYQRLNQMITHAVTEHGIAPATLTAVAGELAKDGQLNDAARALAGAG</sequence>
<comment type="caution">
    <text evidence="1">The sequence shown here is derived from an EMBL/GenBank/DDBJ whole genome shotgun (WGS) entry which is preliminary data.</text>
</comment>
<accession>A0A5M6DFI5</accession>
<protein>
    <submittedName>
        <fullName evidence="1">Polysaccharide deacetylase family protein</fullName>
    </submittedName>
</protein>
<name>A0A5M6DFI5_9BACT</name>
<dbReference type="SUPFAM" id="SSF88713">
    <property type="entry name" value="Glycoside hydrolase/deacetylase"/>
    <property type="match status" value="1"/>
</dbReference>
<evidence type="ECO:0000313" key="2">
    <source>
        <dbReference type="Proteomes" id="UP000324479"/>
    </source>
</evidence>
<dbReference type="AlphaFoldDB" id="A0A5M6DFI5"/>
<proteinExistence type="predicted"/>
<dbReference type="Gene3D" id="3.20.20.370">
    <property type="entry name" value="Glycoside hydrolase/deacetylase"/>
    <property type="match status" value="1"/>
</dbReference>
<dbReference type="InterPro" id="IPR011330">
    <property type="entry name" value="Glyco_hydro/deAcase_b/a-brl"/>
</dbReference>
<keyword evidence="2" id="KW-1185">Reference proteome</keyword>
<dbReference type="CDD" id="cd10935">
    <property type="entry name" value="CE4_WalW"/>
    <property type="match status" value="1"/>
</dbReference>
<dbReference type="RefSeq" id="WP_150075275.1">
    <property type="nucleotide sequence ID" value="NZ_VWOX01000002.1"/>
</dbReference>
<gene>
    <name evidence="1" type="ORF">FYK55_05120</name>
</gene>
<dbReference type="EMBL" id="VWOX01000002">
    <property type="protein sequence ID" value="KAA5546268.1"/>
    <property type="molecule type" value="Genomic_DNA"/>
</dbReference>
<evidence type="ECO:0000313" key="1">
    <source>
        <dbReference type="EMBL" id="KAA5546268.1"/>
    </source>
</evidence>
<dbReference type="Proteomes" id="UP000324479">
    <property type="component" value="Unassembled WGS sequence"/>
</dbReference>
<dbReference type="GO" id="GO:0005975">
    <property type="term" value="P:carbohydrate metabolic process"/>
    <property type="evidence" value="ECO:0007669"/>
    <property type="project" value="InterPro"/>
</dbReference>
<reference evidence="1 2" key="1">
    <citation type="submission" date="2019-08" db="EMBL/GenBank/DDBJ databases">
        <authorList>
            <person name="Dhanesh K."/>
            <person name="Kumar G."/>
            <person name="Sasikala C."/>
            <person name="Venkata Ramana C."/>
        </authorList>
    </citation>
    <scope>NUCLEOTIDE SEQUENCE [LARGE SCALE GENOMIC DNA]</scope>
    <source>
        <strain evidence="1 2">JC645</strain>
    </source>
</reference>